<dbReference type="InterPro" id="IPR027417">
    <property type="entry name" value="P-loop_NTPase"/>
</dbReference>
<evidence type="ECO:0000256" key="2">
    <source>
        <dbReference type="PROSITE-ProRule" id="PRU00023"/>
    </source>
</evidence>
<protein>
    <recommendedName>
        <fullName evidence="7">NACHT domain-containing protein</fullName>
    </recommendedName>
</protein>
<dbReference type="PANTHER" id="PTHR10039">
    <property type="entry name" value="AMELOGENIN"/>
    <property type="match status" value="1"/>
</dbReference>
<feature type="domain" description="GPI inositol-deacylase winged helix" evidence="3">
    <location>
        <begin position="441"/>
        <end position="517"/>
    </location>
</feature>
<evidence type="ECO:0000313" key="6">
    <source>
        <dbReference type="Proteomes" id="UP000803884"/>
    </source>
</evidence>
<dbReference type="Pfam" id="PF24883">
    <property type="entry name" value="NPHP3_N"/>
    <property type="match status" value="1"/>
</dbReference>
<comment type="caution">
    <text evidence="5">The sequence shown here is derived from an EMBL/GenBank/DDBJ whole genome shotgun (WGS) entry which is preliminary data.</text>
</comment>
<dbReference type="RefSeq" id="XP_069232332.1">
    <property type="nucleotide sequence ID" value="XM_069370856.1"/>
</dbReference>
<evidence type="ECO:0000256" key="1">
    <source>
        <dbReference type="ARBA" id="ARBA00022737"/>
    </source>
</evidence>
<dbReference type="Proteomes" id="UP000803884">
    <property type="component" value="Unassembled WGS sequence"/>
</dbReference>
<dbReference type="PROSITE" id="PS50088">
    <property type="entry name" value="ANK_REPEAT"/>
    <property type="match status" value="1"/>
</dbReference>
<name>A0AB34KWD1_9PEZI</name>
<sequence>MNRGITYETVYLKNASLAENANRNYLATDLTELYRIALDLLAETAKMFDSSSAKRFVDSIWKQGHVAGGLASIDDQESKMLKNVDVLEKERSKQSDDDMTKMLQMMNGSMERVDAGAQSILQHVERTERIKMLEFISSVKFGQNHARVSKQRSPGTGQWLLDHKDFLTWKQSESSTFWLQGTPGTGKTYLTSAVIDQLETPLQESPTDEGFAYFYCDRTDPSRQEAKHVLQSVVRQLSTTSKNPEGTQIKLYELWKQKQEEGFTELSFEECKDQILATLEEYPKTTILIDALDEIAERDDQIKFIEAVNSFVSKRKWSTKIFISSRPDAMFERELKAASNLAIDADDNLDDIQKFIELKIPELDRSVTSGVFSKMKTKIMDKLLKHCQGMFQWVALQIDQLEGCKTQTSIEKRLDNLPRTLEQAYEEIWQQIQEYDDEVEKLFAERAMLWVMAAQRPFTSEQLLAAVRVNPTGDSPVLDDIIQESDLRDLCKNLLAIDGEQGVWRFSHLSVREYLEKRMRWTPTRAQHHAATACLNLFVRVDDEVDARRQQKAKLDRLVQLSIMRKRIRDADERGASKQDVEKMELKYFWEEDSLMSFPGSESDSEDPEQIFDVRHPFHAYARHHLFGHVKSAQNDDGEHGTLEKTLKTFLGSPEESSQSYRRWYQQLQDNYGRLPNSLYYAAGFDDLGRDLNHLHQSDGVIVMSSQTGRDVQQLDSMISPPDAAIWAMCCYDLGAILQEWWIDEKKFPIDLQRLNSRRQSLLLVAASAGATYACNALIVERGFDVNQGNSVNFAVREGHTNTVRFLLKKAKARVDADGPGTSLALAVSGPKANISMVKLLREHGAALREEVRVNVGNIEEYPSALASAACLGKRDIVEYLLKEGAHPHWVNPRQLPQKTGYRASALGWALIFGHVDIVDCLLDAGADPNLKDHGFGLEATPLGLASYAVSDLGRISCVERLRRAGADQSFERQSVESIRKAMLRYRIRGDSPEAQIKEMQEGAQEFIMDMMMQEPRRVPHSRPTSSSGI</sequence>
<dbReference type="Gene3D" id="1.25.40.20">
    <property type="entry name" value="Ankyrin repeat-containing domain"/>
    <property type="match status" value="2"/>
</dbReference>
<keyword evidence="6" id="KW-1185">Reference proteome</keyword>
<dbReference type="PROSITE" id="PS50297">
    <property type="entry name" value="ANK_REP_REGION"/>
    <property type="match status" value="1"/>
</dbReference>
<keyword evidence="2" id="KW-0040">ANK repeat</keyword>
<dbReference type="EMBL" id="JAAQHG020000005">
    <property type="protein sequence ID" value="KAL1589227.1"/>
    <property type="molecule type" value="Genomic_DNA"/>
</dbReference>
<evidence type="ECO:0000313" key="5">
    <source>
        <dbReference type="EMBL" id="KAL1589227.1"/>
    </source>
</evidence>
<dbReference type="SMART" id="SM00248">
    <property type="entry name" value="ANK"/>
    <property type="match status" value="5"/>
</dbReference>
<dbReference type="GeneID" id="96003694"/>
<dbReference type="InterPro" id="IPR056884">
    <property type="entry name" value="NPHP3-like_N"/>
</dbReference>
<dbReference type="Pfam" id="PF12796">
    <property type="entry name" value="Ank_2"/>
    <property type="match status" value="1"/>
</dbReference>
<proteinExistence type="predicted"/>
<dbReference type="AlphaFoldDB" id="A0AB34KWD1"/>
<organism evidence="5 6">
    <name type="scientific">Cladosporium halotolerans</name>
    <dbReference type="NCBI Taxonomy" id="1052096"/>
    <lineage>
        <taxon>Eukaryota</taxon>
        <taxon>Fungi</taxon>
        <taxon>Dikarya</taxon>
        <taxon>Ascomycota</taxon>
        <taxon>Pezizomycotina</taxon>
        <taxon>Dothideomycetes</taxon>
        <taxon>Dothideomycetidae</taxon>
        <taxon>Cladosporiales</taxon>
        <taxon>Cladosporiaceae</taxon>
        <taxon>Cladosporium</taxon>
    </lineage>
</organism>
<evidence type="ECO:0000259" key="3">
    <source>
        <dbReference type="Pfam" id="PF22939"/>
    </source>
</evidence>
<dbReference type="InterPro" id="IPR036770">
    <property type="entry name" value="Ankyrin_rpt-contain_sf"/>
</dbReference>
<dbReference type="Pfam" id="PF22939">
    <property type="entry name" value="WHD_GPIID"/>
    <property type="match status" value="1"/>
</dbReference>
<reference evidence="5 6" key="1">
    <citation type="journal article" date="2020" name="Microbiol. Resour. Announc.">
        <title>Draft Genome Sequence of a Cladosporium Species Isolated from the Mesophotic Ascidian Didemnum maculosum.</title>
        <authorList>
            <person name="Gioti A."/>
            <person name="Siaperas R."/>
            <person name="Nikolaivits E."/>
            <person name="Le Goff G."/>
            <person name="Ouazzani J."/>
            <person name="Kotoulas G."/>
            <person name="Topakas E."/>
        </authorList>
    </citation>
    <scope>NUCLEOTIDE SEQUENCE [LARGE SCALE GENOMIC DNA]</scope>
    <source>
        <strain evidence="5 6">TM138-S3</strain>
    </source>
</reference>
<accession>A0AB34KWD1</accession>
<evidence type="ECO:0000259" key="4">
    <source>
        <dbReference type="Pfam" id="PF24883"/>
    </source>
</evidence>
<evidence type="ECO:0008006" key="7">
    <source>
        <dbReference type="Google" id="ProtNLM"/>
    </source>
</evidence>
<feature type="repeat" description="ANK" evidence="2">
    <location>
        <begin position="902"/>
        <end position="934"/>
    </location>
</feature>
<dbReference type="SUPFAM" id="SSF48403">
    <property type="entry name" value="Ankyrin repeat"/>
    <property type="match status" value="1"/>
</dbReference>
<dbReference type="InterPro" id="IPR054471">
    <property type="entry name" value="GPIID_WHD"/>
</dbReference>
<dbReference type="InterPro" id="IPR002110">
    <property type="entry name" value="Ankyrin_rpt"/>
</dbReference>
<dbReference type="SUPFAM" id="SSF52540">
    <property type="entry name" value="P-loop containing nucleoside triphosphate hydrolases"/>
    <property type="match status" value="1"/>
</dbReference>
<dbReference type="PANTHER" id="PTHR10039:SF16">
    <property type="entry name" value="GPI INOSITOL-DEACYLASE"/>
    <property type="match status" value="1"/>
</dbReference>
<gene>
    <name evidence="5" type="ORF">WHR41_02250</name>
</gene>
<keyword evidence="1" id="KW-0677">Repeat</keyword>
<feature type="domain" description="Nephrocystin 3-like N-terminal" evidence="4">
    <location>
        <begin position="155"/>
        <end position="326"/>
    </location>
</feature>
<dbReference type="Gene3D" id="3.40.50.300">
    <property type="entry name" value="P-loop containing nucleotide triphosphate hydrolases"/>
    <property type="match status" value="1"/>
</dbReference>